<keyword evidence="2" id="KW-0378">Hydrolase</keyword>
<sequence length="879" mass="97049">MDHSKLEALHVSSDPMLDAIELLPLELQDWVGPQVKQWHQHLPDPSEESLLPKLFDSCADYQRTFLPLLYAEVVEEVGATLQARQSNLDRDATSGLLFPDGRLVLNERWKDQQRLLVNDIVRVKQLTGSKQSFQAMVSQVLDKNEFSVVWSKRAEPWREDVKVQVTRLFPGTGYKRQFDALMKIQMLPWPIVSTLLCGPPRTLTDSRVKLAHIDRILKAKEAELNASQRAAIEMALTHRSCMVAIQGPPGTGKTHTIYHMVVTMAQTLSDSGSNGGATRIQRPTDSHAQKILICAPSNAAIDEILVRFSRSAELRALNIVRLGQASSVTRNEASTFSLDAQQGQRRSKVLDQMRSVDDELRSIEHEARAAESTDQFLKMNAHAGDLSAQRDLKNREQEQRRAAARQAELQSRRRAMKKDLSALQEKSRNWLSQADIICTTLNGAALDDLTRAAGVSFAYTIIDEAAQCAETEALVALQRCGSKTILVGDHRQLPATLLSPLGSRVYGRSMFERLYPLLHAIQAAVMLDVQYRMHPKICAIASNLFYEGRLETDPTVATRRSRDPILRGTKESPFLWYDTPPETEAAMTRGGQGGPNSYINVREAEQVIQCLLTLCRIRLGLRNRVTIVTPYAAQRNCISDHLTWAFGKAANAVRVSTVDAMQGQESDVIIYSAVRTSALGFTSDRRRINVALTRAKTCLIVLGSKLLLTDPTWRGVFNHLSNMEHLLPFDAEPPYLKSSSSFVALDEPVGHIASNALGTPGNFCDPKDPQILQYRQGAAVRESVALFKGAGVHMSAEIGIVVIVESARTTVNNGSKVLDQAAAEGEKGVGCRDIKPPVEAIGLITIITIIISSSSIDPGLTPIRNSTTISSSSHNRGRA</sequence>
<dbReference type="InterPro" id="IPR027417">
    <property type="entry name" value="P-loop_NTPase"/>
</dbReference>
<dbReference type="PANTHER" id="PTHR10887">
    <property type="entry name" value="DNA2/NAM7 HELICASE FAMILY"/>
    <property type="match status" value="1"/>
</dbReference>
<dbReference type="eggNOG" id="KOG1801">
    <property type="taxonomic scope" value="Eukaryota"/>
</dbReference>
<dbReference type="InterPro" id="IPR045055">
    <property type="entry name" value="DNA2/NAM7-like"/>
</dbReference>
<dbReference type="GO" id="GO:0016787">
    <property type="term" value="F:hydrolase activity"/>
    <property type="evidence" value="ECO:0007669"/>
    <property type="project" value="UniProtKB-KW"/>
</dbReference>
<dbReference type="GO" id="GO:0004386">
    <property type="term" value="F:helicase activity"/>
    <property type="evidence" value="ECO:0007669"/>
    <property type="project" value="UniProtKB-KW"/>
</dbReference>
<dbReference type="InterPro" id="IPR041679">
    <property type="entry name" value="DNA2/NAM7-like_C"/>
</dbReference>
<organism evidence="7 8">
    <name type="scientific">Monosiga brevicollis</name>
    <name type="common">Choanoflagellate</name>
    <dbReference type="NCBI Taxonomy" id="81824"/>
    <lineage>
        <taxon>Eukaryota</taxon>
        <taxon>Choanoflagellata</taxon>
        <taxon>Craspedida</taxon>
        <taxon>Salpingoecidae</taxon>
        <taxon>Monosiga</taxon>
    </lineage>
</organism>
<evidence type="ECO:0000313" key="7">
    <source>
        <dbReference type="EMBL" id="EDQ86782.1"/>
    </source>
</evidence>
<dbReference type="GeneID" id="5893614"/>
<keyword evidence="1" id="KW-0547">Nucleotide-binding</keyword>
<feature type="domain" description="DNA2/NAM7 helicase-like C-terminal" evidence="6">
    <location>
        <begin position="506"/>
        <end position="705"/>
    </location>
</feature>
<dbReference type="InterPro" id="IPR041677">
    <property type="entry name" value="DNA2/NAM7_AAA_11"/>
</dbReference>
<dbReference type="SUPFAM" id="SSF52540">
    <property type="entry name" value="P-loop containing nucleoside triphosphate hydrolases"/>
    <property type="match status" value="1"/>
</dbReference>
<keyword evidence="8" id="KW-1185">Reference proteome</keyword>
<evidence type="ECO:0000259" key="5">
    <source>
        <dbReference type="Pfam" id="PF13086"/>
    </source>
</evidence>
<dbReference type="CDD" id="cd18808">
    <property type="entry name" value="SF1_C_Upf1"/>
    <property type="match status" value="1"/>
</dbReference>
<dbReference type="Pfam" id="PF13087">
    <property type="entry name" value="AAA_12"/>
    <property type="match status" value="1"/>
</dbReference>
<evidence type="ECO:0000256" key="2">
    <source>
        <dbReference type="ARBA" id="ARBA00022801"/>
    </source>
</evidence>
<dbReference type="STRING" id="81824.A9V6R8"/>
<accession>A9V6R8</accession>
<evidence type="ECO:0000313" key="8">
    <source>
        <dbReference type="Proteomes" id="UP000001357"/>
    </source>
</evidence>
<feature type="domain" description="DNA2/NAM7 helicase helicase" evidence="5">
    <location>
        <begin position="223"/>
        <end position="499"/>
    </location>
</feature>
<dbReference type="RefSeq" id="XP_001748327.1">
    <property type="nucleotide sequence ID" value="XM_001748275.1"/>
</dbReference>
<name>A9V6R8_MONBE</name>
<dbReference type="KEGG" id="mbr:MONBRDRAFT_10566"/>
<dbReference type="Gene3D" id="3.40.50.300">
    <property type="entry name" value="P-loop containing nucleotide triphosphate hydrolases"/>
    <property type="match status" value="2"/>
</dbReference>
<keyword evidence="4" id="KW-0067">ATP-binding</keyword>
<evidence type="ECO:0008006" key="9">
    <source>
        <dbReference type="Google" id="ProtNLM"/>
    </source>
</evidence>
<dbReference type="EMBL" id="CH991563">
    <property type="protein sequence ID" value="EDQ86782.1"/>
    <property type="molecule type" value="Genomic_DNA"/>
</dbReference>
<dbReference type="Pfam" id="PF13086">
    <property type="entry name" value="AAA_11"/>
    <property type="match status" value="1"/>
</dbReference>
<evidence type="ECO:0000256" key="1">
    <source>
        <dbReference type="ARBA" id="ARBA00022741"/>
    </source>
</evidence>
<dbReference type="PANTHER" id="PTHR10887:SF495">
    <property type="entry name" value="HELICASE SENATAXIN ISOFORM X1-RELATED"/>
    <property type="match status" value="1"/>
</dbReference>
<dbReference type="InterPro" id="IPR047187">
    <property type="entry name" value="SF1_C_Upf1"/>
</dbReference>
<dbReference type="AlphaFoldDB" id="A9V6R8"/>
<dbReference type="GO" id="GO:0005694">
    <property type="term" value="C:chromosome"/>
    <property type="evidence" value="ECO:0007669"/>
    <property type="project" value="UniProtKB-ARBA"/>
</dbReference>
<reference evidence="7 8" key="1">
    <citation type="journal article" date="2008" name="Nature">
        <title>The genome of the choanoflagellate Monosiga brevicollis and the origin of metazoans.</title>
        <authorList>
            <consortium name="JGI Sequencing"/>
            <person name="King N."/>
            <person name="Westbrook M.J."/>
            <person name="Young S.L."/>
            <person name="Kuo A."/>
            <person name="Abedin M."/>
            <person name="Chapman J."/>
            <person name="Fairclough S."/>
            <person name="Hellsten U."/>
            <person name="Isogai Y."/>
            <person name="Letunic I."/>
            <person name="Marr M."/>
            <person name="Pincus D."/>
            <person name="Putnam N."/>
            <person name="Rokas A."/>
            <person name="Wright K.J."/>
            <person name="Zuzow R."/>
            <person name="Dirks W."/>
            <person name="Good M."/>
            <person name="Goodstein D."/>
            <person name="Lemons D."/>
            <person name="Li W."/>
            <person name="Lyons J.B."/>
            <person name="Morris A."/>
            <person name="Nichols S."/>
            <person name="Richter D.J."/>
            <person name="Salamov A."/>
            <person name="Bork P."/>
            <person name="Lim W.A."/>
            <person name="Manning G."/>
            <person name="Miller W.T."/>
            <person name="McGinnis W."/>
            <person name="Shapiro H."/>
            <person name="Tjian R."/>
            <person name="Grigoriev I.V."/>
            <person name="Rokhsar D."/>
        </authorList>
    </citation>
    <scope>NUCLEOTIDE SEQUENCE [LARGE SCALE GENOMIC DNA]</scope>
    <source>
        <strain evidence="8">MX1 / ATCC 50154</strain>
    </source>
</reference>
<keyword evidence="3" id="KW-0347">Helicase</keyword>
<proteinExistence type="predicted"/>
<protein>
    <recommendedName>
        <fullName evidence="9">AAA+ ATPase domain-containing protein</fullName>
    </recommendedName>
</protein>
<dbReference type="InParanoid" id="A9V6R8"/>
<dbReference type="Proteomes" id="UP000001357">
    <property type="component" value="Unassembled WGS sequence"/>
</dbReference>
<gene>
    <name evidence="7" type="ORF">MONBRDRAFT_10566</name>
</gene>
<evidence type="ECO:0000259" key="6">
    <source>
        <dbReference type="Pfam" id="PF13087"/>
    </source>
</evidence>
<dbReference type="FunFam" id="3.40.50.300:FF:000326">
    <property type="entry name" value="P-loop containing nucleoside triphosphate hydrolase"/>
    <property type="match status" value="1"/>
</dbReference>
<evidence type="ECO:0000256" key="4">
    <source>
        <dbReference type="ARBA" id="ARBA00022840"/>
    </source>
</evidence>
<dbReference type="GO" id="GO:0005524">
    <property type="term" value="F:ATP binding"/>
    <property type="evidence" value="ECO:0007669"/>
    <property type="project" value="UniProtKB-KW"/>
</dbReference>
<evidence type="ECO:0000256" key="3">
    <source>
        <dbReference type="ARBA" id="ARBA00022806"/>
    </source>
</evidence>